<dbReference type="Proteomes" id="UP001519460">
    <property type="component" value="Unassembled WGS sequence"/>
</dbReference>
<proteinExistence type="predicted"/>
<reference evidence="1 2" key="1">
    <citation type="journal article" date="2023" name="Sci. Data">
        <title>Genome assembly of the Korean intertidal mud-creeper Batillaria attramentaria.</title>
        <authorList>
            <person name="Patra A.K."/>
            <person name="Ho P.T."/>
            <person name="Jun S."/>
            <person name="Lee S.J."/>
            <person name="Kim Y."/>
            <person name="Won Y.J."/>
        </authorList>
    </citation>
    <scope>NUCLEOTIDE SEQUENCE [LARGE SCALE GENOMIC DNA]</scope>
    <source>
        <strain evidence="1">Wonlab-2016</strain>
    </source>
</reference>
<evidence type="ECO:0000313" key="1">
    <source>
        <dbReference type="EMBL" id="KAK7507418.1"/>
    </source>
</evidence>
<gene>
    <name evidence="1" type="ORF">BaRGS_00001353</name>
</gene>
<dbReference type="AlphaFoldDB" id="A0ABD0M7F2"/>
<protein>
    <submittedName>
        <fullName evidence="1">Uncharacterized protein</fullName>
    </submittedName>
</protein>
<organism evidence="1 2">
    <name type="scientific">Batillaria attramentaria</name>
    <dbReference type="NCBI Taxonomy" id="370345"/>
    <lineage>
        <taxon>Eukaryota</taxon>
        <taxon>Metazoa</taxon>
        <taxon>Spiralia</taxon>
        <taxon>Lophotrochozoa</taxon>
        <taxon>Mollusca</taxon>
        <taxon>Gastropoda</taxon>
        <taxon>Caenogastropoda</taxon>
        <taxon>Sorbeoconcha</taxon>
        <taxon>Cerithioidea</taxon>
        <taxon>Batillariidae</taxon>
        <taxon>Batillaria</taxon>
    </lineage>
</organism>
<dbReference type="EMBL" id="JACVVK020000004">
    <property type="protein sequence ID" value="KAK7507418.1"/>
    <property type="molecule type" value="Genomic_DNA"/>
</dbReference>
<sequence>MPRVRIRIPCLPKRYDIDPFNLSFNEMSTELNIDNQPNCLWFQGVFWQYGVDQTGLSDADQSRAVGNVECQCGLT</sequence>
<name>A0ABD0M7F2_9CAEN</name>
<comment type="caution">
    <text evidence="1">The sequence shown here is derived from an EMBL/GenBank/DDBJ whole genome shotgun (WGS) entry which is preliminary data.</text>
</comment>
<evidence type="ECO:0000313" key="2">
    <source>
        <dbReference type="Proteomes" id="UP001519460"/>
    </source>
</evidence>
<keyword evidence="2" id="KW-1185">Reference proteome</keyword>
<accession>A0ABD0M7F2</accession>